<dbReference type="OrthoDB" id="713122at2"/>
<sequence length="353" mass="38805">MRLRKLCYLAGLIGSLQACIKDAPMNPEADIEKVTFDKSLMTGDVFIDQANGLIMLYLTPEAYEKGIAPQLTLSSGASVMPASGDSIRFNSTEVHQYVVTSADGHNKKTYKVVGVNIGTWKWDFEKWIQNEDYGYQHPIGDEDSATVWSSGNPGIAFSGVGEDPQAYPLRTTTDAYHGKYAAEMVTREGTVLSGWVGIKLFAGSLFLGVFDIEKAFAHPLEATQFGQPYRGEAVRFTGYYKYQPGPKYQNKAGDIVPGMIDSCSVYAVLYTGTTRLDATNIHTSDRIVATAALPEGSAKANWTRFDLPFVMKRKVNYDEKLMMAIVASSSQYGDKYEGAIGSRLVLDSLEIVH</sequence>
<evidence type="ECO:0000313" key="3">
    <source>
        <dbReference type="Proteomes" id="UP000190367"/>
    </source>
</evidence>
<feature type="domain" description="Putative carbohydrate metabolism" evidence="1">
    <location>
        <begin position="123"/>
        <end position="352"/>
    </location>
</feature>
<protein>
    <submittedName>
        <fullName evidence="2">Putative carbohydrate metabolism domain-containing protein</fullName>
    </submittedName>
</protein>
<keyword evidence="3" id="KW-1185">Reference proteome</keyword>
<dbReference type="Pfam" id="PF13201">
    <property type="entry name" value="PCMD"/>
    <property type="match status" value="1"/>
</dbReference>
<dbReference type="EMBL" id="FUWZ01000006">
    <property type="protein sequence ID" value="SKA43992.1"/>
    <property type="molecule type" value="Genomic_DNA"/>
</dbReference>
<dbReference type="AlphaFoldDB" id="A0A1T4TU68"/>
<name>A0A1T4TU68_9BACT</name>
<dbReference type="Gene3D" id="2.60.40.2340">
    <property type="match status" value="1"/>
</dbReference>
<evidence type="ECO:0000313" key="2">
    <source>
        <dbReference type="EMBL" id="SKA43992.1"/>
    </source>
</evidence>
<dbReference type="InterPro" id="IPR038653">
    <property type="entry name" value="Put_CMD_sf"/>
</dbReference>
<dbReference type="STRING" id="634771.SAMN04488128_106303"/>
<dbReference type="InterPro" id="IPR025112">
    <property type="entry name" value="PCMD"/>
</dbReference>
<reference evidence="3" key="1">
    <citation type="submission" date="2017-02" db="EMBL/GenBank/DDBJ databases">
        <authorList>
            <person name="Varghese N."/>
            <person name="Submissions S."/>
        </authorList>
    </citation>
    <scope>NUCLEOTIDE SEQUENCE [LARGE SCALE GENOMIC DNA]</scope>
    <source>
        <strain evidence="3">DSM 22224</strain>
    </source>
</reference>
<proteinExistence type="predicted"/>
<organism evidence="2 3">
    <name type="scientific">Chitinophaga eiseniae</name>
    <dbReference type="NCBI Taxonomy" id="634771"/>
    <lineage>
        <taxon>Bacteria</taxon>
        <taxon>Pseudomonadati</taxon>
        <taxon>Bacteroidota</taxon>
        <taxon>Chitinophagia</taxon>
        <taxon>Chitinophagales</taxon>
        <taxon>Chitinophagaceae</taxon>
        <taxon>Chitinophaga</taxon>
    </lineage>
</organism>
<dbReference type="Proteomes" id="UP000190367">
    <property type="component" value="Unassembled WGS sequence"/>
</dbReference>
<evidence type="ECO:0000259" key="1">
    <source>
        <dbReference type="Pfam" id="PF13201"/>
    </source>
</evidence>
<gene>
    <name evidence="2" type="ORF">SAMN04488128_106303</name>
</gene>
<dbReference type="RefSeq" id="WP_078672652.1">
    <property type="nucleotide sequence ID" value="NZ_FUWZ01000006.1"/>
</dbReference>
<dbReference type="Gene3D" id="2.60.120.890">
    <property type="entry name" value="BT2081, beta-jelly-roll domain"/>
    <property type="match status" value="1"/>
</dbReference>
<dbReference type="PROSITE" id="PS51257">
    <property type="entry name" value="PROKAR_LIPOPROTEIN"/>
    <property type="match status" value="1"/>
</dbReference>
<accession>A0A1T4TU68</accession>